<keyword evidence="4" id="KW-1185">Reference proteome</keyword>
<name>A0A2T0UJE6_9MICO</name>
<sequence>MSQTPDASSPDSGVVTVTRNDDQGRYDVTVDGDLAGFTEFFDDGDQRVFFHTEIDDAFGGRGLAGTLVQQALDATREDGQRIVPVCPYVAKYVKKHDTWADIVDRVTPDALQKSGEEAKRRKG</sequence>
<feature type="domain" description="N-acetyltransferase" evidence="2">
    <location>
        <begin position="18"/>
        <end position="104"/>
    </location>
</feature>
<dbReference type="SUPFAM" id="SSF55729">
    <property type="entry name" value="Acyl-CoA N-acyltransferases (Nat)"/>
    <property type="match status" value="1"/>
</dbReference>
<dbReference type="InterPro" id="IPR045057">
    <property type="entry name" value="Gcn5-rel_NAT"/>
</dbReference>
<evidence type="ECO:0000259" key="2">
    <source>
        <dbReference type="PROSITE" id="PS51729"/>
    </source>
</evidence>
<dbReference type="InterPro" id="IPR031165">
    <property type="entry name" value="GNAT_YJDJ"/>
</dbReference>
<evidence type="ECO:0000256" key="1">
    <source>
        <dbReference type="SAM" id="MobiDB-lite"/>
    </source>
</evidence>
<dbReference type="PANTHER" id="PTHR31435">
    <property type="entry name" value="PROTEIN NATD1"/>
    <property type="match status" value="1"/>
</dbReference>
<comment type="caution">
    <text evidence="3">The sequence shown here is derived from an EMBL/GenBank/DDBJ whole genome shotgun (WGS) entry which is preliminary data.</text>
</comment>
<evidence type="ECO:0000313" key="3">
    <source>
        <dbReference type="EMBL" id="PRY58063.1"/>
    </source>
</evidence>
<dbReference type="Proteomes" id="UP000237822">
    <property type="component" value="Unassembled WGS sequence"/>
</dbReference>
<dbReference type="PANTHER" id="PTHR31435:SF10">
    <property type="entry name" value="BSR4717 PROTEIN"/>
    <property type="match status" value="1"/>
</dbReference>
<dbReference type="AlphaFoldDB" id="A0A2T0UJE6"/>
<dbReference type="OrthoDB" id="5405911at2"/>
<dbReference type="PROSITE" id="PS51729">
    <property type="entry name" value="GNAT_YJDJ"/>
    <property type="match status" value="1"/>
</dbReference>
<feature type="region of interest" description="Disordered" evidence="1">
    <location>
        <begin position="1"/>
        <end position="22"/>
    </location>
</feature>
<dbReference type="InterPro" id="IPR016181">
    <property type="entry name" value="Acyl_CoA_acyltransferase"/>
</dbReference>
<organism evidence="3 4">
    <name type="scientific">Knoellia remsis</name>
    <dbReference type="NCBI Taxonomy" id="407159"/>
    <lineage>
        <taxon>Bacteria</taxon>
        <taxon>Bacillati</taxon>
        <taxon>Actinomycetota</taxon>
        <taxon>Actinomycetes</taxon>
        <taxon>Micrococcales</taxon>
        <taxon>Intrasporangiaceae</taxon>
        <taxon>Knoellia</taxon>
    </lineage>
</organism>
<dbReference type="Pfam" id="PF14542">
    <property type="entry name" value="Acetyltransf_CG"/>
    <property type="match status" value="1"/>
</dbReference>
<dbReference type="Gene3D" id="3.40.630.30">
    <property type="match status" value="1"/>
</dbReference>
<dbReference type="RefSeq" id="WP_106297788.1">
    <property type="nucleotide sequence ID" value="NZ_PVTI01000014.1"/>
</dbReference>
<accession>A0A2T0UJE6</accession>
<proteinExistence type="predicted"/>
<gene>
    <name evidence="3" type="ORF">BCF74_11494</name>
</gene>
<protein>
    <recommendedName>
        <fullName evidence="2">N-acetyltransferase domain-containing protein</fullName>
    </recommendedName>
</protein>
<reference evidence="3 4" key="1">
    <citation type="submission" date="2018-03" db="EMBL/GenBank/DDBJ databases">
        <title>Genomic Encyclopedia of Archaeal and Bacterial Type Strains, Phase II (KMG-II): from individual species to whole genera.</title>
        <authorList>
            <person name="Goeker M."/>
        </authorList>
    </citation>
    <scope>NUCLEOTIDE SEQUENCE [LARGE SCALE GENOMIC DNA]</scope>
    <source>
        <strain evidence="3 4">ATCC BAA-1496</strain>
    </source>
</reference>
<evidence type="ECO:0000313" key="4">
    <source>
        <dbReference type="Proteomes" id="UP000237822"/>
    </source>
</evidence>
<dbReference type="EMBL" id="PVTI01000014">
    <property type="protein sequence ID" value="PRY58063.1"/>
    <property type="molecule type" value="Genomic_DNA"/>
</dbReference>
<feature type="compositionally biased region" description="Polar residues" evidence="1">
    <location>
        <begin position="1"/>
        <end position="18"/>
    </location>
</feature>